<dbReference type="PANTHER" id="PTHR30636">
    <property type="entry name" value="UPF0701 PROTEIN YICC"/>
    <property type="match status" value="1"/>
</dbReference>
<comment type="similarity">
    <text evidence="5">Belongs to the YicC/YloC family.</text>
</comment>
<dbReference type="OrthoDB" id="9771229at2"/>
<dbReference type="PATRIC" id="fig|284581.3.peg.1443"/>
<keyword evidence="3" id="KW-0255">Endonuclease</keyword>
<dbReference type="Proteomes" id="UP000037558">
    <property type="component" value="Unassembled WGS sequence"/>
</dbReference>
<evidence type="ECO:0000313" key="8">
    <source>
        <dbReference type="EMBL" id="KOO40703.1"/>
    </source>
</evidence>
<evidence type="ECO:0000256" key="2">
    <source>
        <dbReference type="ARBA" id="ARBA00022722"/>
    </source>
</evidence>
<keyword evidence="2" id="KW-0540">Nuclease</keyword>
<accession>A0A0M0KQN7</accession>
<evidence type="ECO:0000256" key="1">
    <source>
        <dbReference type="ARBA" id="ARBA00001968"/>
    </source>
</evidence>
<dbReference type="Pfam" id="PF03755">
    <property type="entry name" value="YicC-like_N"/>
    <property type="match status" value="1"/>
</dbReference>
<keyword evidence="9" id="KW-1185">Reference proteome</keyword>
<dbReference type="EMBL" id="LILC01000032">
    <property type="protein sequence ID" value="KOO40703.1"/>
    <property type="molecule type" value="Genomic_DNA"/>
</dbReference>
<dbReference type="InterPro" id="IPR013527">
    <property type="entry name" value="YicC-like_N"/>
</dbReference>
<dbReference type="STRING" id="284581.AMD01_20575"/>
<reference evidence="9" key="1">
    <citation type="submission" date="2015-08" db="EMBL/GenBank/DDBJ databases">
        <title>Fjat-14210 dsm16467.</title>
        <authorList>
            <person name="Liu B."/>
            <person name="Wang J."/>
            <person name="Zhu Y."/>
            <person name="Liu G."/>
            <person name="Chen Q."/>
            <person name="Chen Z."/>
            <person name="Lan J."/>
            <person name="Che J."/>
            <person name="Ge C."/>
            <person name="Shi H."/>
            <person name="Pan Z."/>
            <person name="Liu X."/>
        </authorList>
    </citation>
    <scope>NUCLEOTIDE SEQUENCE [LARGE SCALE GENOMIC DNA]</scope>
    <source>
        <strain evidence="9">DSM 16467</strain>
    </source>
</reference>
<dbReference type="GO" id="GO:0004521">
    <property type="term" value="F:RNA endonuclease activity"/>
    <property type="evidence" value="ECO:0007669"/>
    <property type="project" value="InterPro"/>
</dbReference>
<comment type="caution">
    <text evidence="8">The sequence shown here is derived from an EMBL/GenBank/DDBJ whole genome shotgun (WGS) entry which is preliminary data.</text>
</comment>
<name>A0A0M0KQN7_9BACI</name>
<evidence type="ECO:0000256" key="4">
    <source>
        <dbReference type="ARBA" id="ARBA00022801"/>
    </source>
</evidence>
<feature type="domain" description="Endoribonuclease YicC-like C-terminal" evidence="7">
    <location>
        <begin position="175"/>
        <end position="291"/>
    </location>
</feature>
<dbReference type="RefSeq" id="WP_053403337.1">
    <property type="nucleotide sequence ID" value="NZ_LILC01000032.1"/>
</dbReference>
<dbReference type="InterPro" id="IPR005229">
    <property type="entry name" value="YicC/YloC-like"/>
</dbReference>
<evidence type="ECO:0000256" key="5">
    <source>
        <dbReference type="ARBA" id="ARBA00035648"/>
    </source>
</evidence>
<evidence type="ECO:0008006" key="10">
    <source>
        <dbReference type="Google" id="ProtNLM"/>
    </source>
</evidence>
<dbReference type="PANTHER" id="PTHR30636:SF3">
    <property type="entry name" value="UPF0701 PROTEIN YICC"/>
    <property type="match status" value="1"/>
</dbReference>
<dbReference type="Pfam" id="PF08340">
    <property type="entry name" value="YicC-like_C"/>
    <property type="match status" value="1"/>
</dbReference>
<proteinExistence type="inferred from homology"/>
<evidence type="ECO:0000259" key="7">
    <source>
        <dbReference type="Pfam" id="PF08340"/>
    </source>
</evidence>
<evidence type="ECO:0000259" key="6">
    <source>
        <dbReference type="Pfam" id="PF03755"/>
    </source>
</evidence>
<dbReference type="GO" id="GO:0016787">
    <property type="term" value="F:hydrolase activity"/>
    <property type="evidence" value="ECO:0007669"/>
    <property type="project" value="UniProtKB-KW"/>
</dbReference>
<gene>
    <name evidence="8" type="ORF">AMD01_20575</name>
</gene>
<protein>
    <recommendedName>
        <fullName evidence="10">YicC family protein</fullName>
    </recommendedName>
</protein>
<organism evidence="8 9">
    <name type="scientific">Priestia koreensis</name>
    <dbReference type="NCBI Taxonomy" id="284581"/>
    <lineage>
        <taxon>Bacteria</taxon>
        <taxon>Bacillati</taxon>
        <taxon>Bacillota</taxon>
        <taxon>Bacilli</taxon>
        <taxon>Bacillales</taxon>
        <taxon>Bacillaceae</taxon>
        <taxon>Priestia</taxon>
    </lineage>
</organism>
<dbReference type="NCBIfam" id="TIGR00255">
    <property type="entry name" value="YicC/YloC family endoribonuclease"/>
    <property type="match status" value="1"/>
</dbReference>
<evidence type="ECO:0000313" key="9">
    <source>
        <dbReference type="Proteomes" id="UP000037558"/>
    </source>
</evidence>
<comment type="cofactor">
    <cofactor evidence="1">
        <name>a divalent metal cation</name>
        <dbReference type="ChEBI" id="CHEBI:60240"/>
    </cofactor>
</comment>
<feature type="domain" description="Endoribonuclease YicC-like N-terminal" evidence="6">
    <location>
        <begin position="2"/>
        <end position="155"/>
    </location>
</feature>
<keyword evidence="4" id="KW-0378">Hydrolase</keyword>
<evidence type="ECO:0000256" key="3">
    <source>
        <dbReference type="ARBA" id="ARBA00022759"/>
    </source>
</evidence>
<dbReference type="InterPro" id="IPR013551">
    <property type="entry name" value="YicC-like_C"/>
</dbReference>
<dbReference type="AlphaFoldDB" id="A0A0M0KQN7"/>
<sequence length="291" mass="33644">MITSMTGFGRGKAESEQYSVTVEMKSVNHRFCETIIRMPRQLMEIEDKIKKLVQKQVKRGRIEIFVTISGENIAQKDVEVDWKLLGHYMDELKKIQQTYQLTDAVRISDVLKMEDVFLLNEKQQDRTVLHGLVLEACEQAVNQLLLMRKQEGAQLLSDIVAQVNQLHDVREKIVQLAPKVVDHYKERIQKKLSEYTGEAFEQQRVLTEIAIFADKADINEELTRIQSHLQQVIQTVETETLVGRKLDFLTQELNREINTIGAKANNGDIAQCVVEMKAHLERMKEQVQNIE</sequence>